<evidence type="ECO:0000313" key="1">
    <source>
        <dbReference type="EMBL" id="KAJ7686693.1"/>
    </source>
</evidence>
<comment type="caution">
    <text evidence="1">The sequence shown here is derived from an EMBL/GenBank/DDBJ whole genome shotgun (WGS) entry which is preliminary data.</text>
</comment>
<dbReference type="PANTHER" id="PTHR36978">
    <property type="entry name" value="P-LOOP CONTAINING NUCLEOTIDE TRIPHOSPHATE HYDROLASE"/>
    <property type="match status" value="1"/>
</dbReference>
<accession>A0AAD7DBR4</accession>
<evidence type="ECO:0000313" key="2">
    <source>
        <dbReference type="Proteomes" id="UP001221757"/>
    </source>
</evidence>
<dbReference type="Proteomes" id="UP001221757">
    <property type="component" value="Unassembled WGS sequence"/>
</dbReference>
<dbReference type="InterPro" id="IPR027417">
    <property type="entry name" value="P-loop_NTPase"/>
</dbReference>
<dbReference type="PANTHER" id="PTHR36978:SF4">
    <property type="entry name" value="P-LOOP CONTAINING NUCLEOSIDE TRIPHOSPHATE HYDROLASE PROTEIN"/>
    <property type="match status" value="1"/>
</dbReference>
<sequence>MPPQNTSVGSRPTQRKVPMQVLALGYSRTGTLSLKIALETLGYVRTNHGFAVAFASPATMDMWIEAIKAKFHGEGIPYGRAEWDRLLGDCQAVSDVPHILFVEELIAAYPDAKVILTNRNVESWWKSYETTVAQARKPSFQVRLVSWLDPEHDGKREFLFQLIFKAMFNTEQLTVTEEKAKACFTAHYDEVRRLTSKDRLLEF</sequence>
<keyword evidence="2" id="KW-1185">Reference proteome</keyword>
<reference evidence="1" key="1">
    <citation type="submission" date="2023-03" db="EMBL/GenBank/DDBJ databases">
        <title>Massive genome expansion in bonnet fungi (Mycena s.s.) driven by repeated elements and novel gene families across ecological guilds.</title>
        <authorList>
            <consortium name="Lawrence Berkeley National Laboratory"/>
            <person name="Harder C.B."/>
            <person name="Miyauchi S."/>
            <person name="Viragh M."/>
            <person name="Kuo A."/>
            <person name="Thoen E."/>
            <person name="Andreopoulos B."/>
            <person name="Lu D."/>
            <person name="Skrede I."/>
            <person name="Drula E."/>
            <person name="Henrissat B."/>
            <person name="Morin E."/>
            <person name="Kohler A."/>
            <person name="Barry K."/>
            <person name="LaButti K."/>
            <person name="Morin E."/>
            <person name="Salamov A."/>
            <person name="Lipzen A."/>
            <person name="Mereny Z."/>
            <person name="Hegedus B."/>
            <person name="Baldrian P."/>
            <person name="Stursova M."/>
            <person name="Weitz H."/>
            <person name="Taylor A."/>
            <person name="Grigoriev I.V."/>
            <person name="Nagy L.G."/>
            <person name="Martin F."/>
            <person name="Kauserud H."/>
        </authorList>
    </citation>
    <scope>NUCLEOTIDE SEQUENCE</scope>
    <source>
        <strain evidence="1">CBHHK067</strain>
    </source>
</reference>
<dbReference type="EMBL" id="JARKIE010000094">
    <property type="protein sequence ID" value="KAJ7686693.1"/>
    <property type="molecule type" value="Genomic_DNA"/>
</dbReference>
<gene>
    <name evidence="1" type="ORF">B0H17DRAFT_708548</name>
</gene>
<protein>
    <recommendedName>
        <fullName evidence="3">P-loop containing nucleoside triphosphate hydrolase protein</fullName>
    </recommendedName>
</protein>
<evidence type="ECO:0008006" key="3">
    <source>
        <dbReference type="Google" id="ProtNLM"/>
    </source>
</evidence>
<dbReference type="Pfam" id="PF17784">
    <property type="entry name" value="Sulfotransfer_4"/>
    <property type="match status" value="1"/>
</dbReference>
<dbReference type="InterPro" id="IPR040632">
    <property type="entry name" value="Sulfotransfer_4"/>
</dbReference>
<proteinExistence type="predicted"/>
<name>A0AAD7DBR4_MYCRO</name>
<dbReference type="Gene3D" id="3.40.50.300">
    <property type="entry name" value="P-loop containing nucleotide triphosphate hydrolases"/>
    <property type="match status" value="1"/>
</dbReference>
<organism evidence="1 2">
    <name type="scientific">Mycena rosella</name>
    <name type="common">Pink bonnet</name>
    <name type="synonym">Agaricus rosellus</name>
    <dbReference type="NCBI Taxonomy" id="1033263"/>
    <lineage>
        <taxon>Eukaryota</taxon>
        <taxon>Fungi</taxon>
        <taxon>Dikarya</taxon>
        <taxon>Basidiomycota</taxon>
        <taxon>Agaricomycotina</taxon>
        <taxon>Agaricomycetes</taxon>
        <taxon>Agaricomycetidae</taxon>
        <taxon>Agaricales</taxon>
        <taxon>Marasmiineae</taxon>
        <taxon>Mycenaceae</taxon>
        <taxon>Mycena</taxon>
    </lineage>
</organism>
<dbReference type="AlphaFoldDB" id="A0AAD7DBR4"/>
<dbReference type="SUPFAM" id="SSF52540">
    <property type="entry name" value="P-loop containing nucleoside triphosphate hydrolases"/>
    <property type="match status" value="1"/>
</dbReference>